<evidence type="ECO:0000256" key="1">
    <source>
        <dbReference type="ARBA" id="ARBA00006479"/>
    </source>
</evidence>
<evidence type="ECO:0000256" key="2">
    <source>
        <dbReference type="SAM" id="MobiDB-lite"/>
    </source>
</evidence>
<dbReference type="InterPro" id="IPR036388">
    <property type="entry name" value="WH-like_DNA-bd_sf"/>
</dbReference>
<dbReference type="InterPro" id="IPR036390">
    <property type="entry name" value="WH_DNA-bd_sf"/>
</dbReference>
<dbReference type="Proteomes" id="UP000316181">
    <property type="component" value="Unassembled WGS sequence"/>
</dbReference>
<dbReference type="InterPro" id="IPR043129">
    <property type="entry name" value="ATPase_NBD"/>
</dbReference>
<dbReference type="OrthoDB" id="3189808at2"/>
<dbReference type="InterPro" id="IPR000600">
    <property type="entry name" value="ROK"/>
</dbReference>
<proteinExistence type="inferred from homology"/>
<sequence length="396" mass="41483">MTRAKAGAAPTSRDTGSQRALRQLNTRKVVDTLSRAGAQTQANLARLTGLSAGTISNIVRDLVDEGRVVTSSVIASGRRSAMVSLVPDPRIVVGLDVGRRHMRVLASDTSHRVFGRIVEPIGADLSPELAFAQARTMIDSLQAEYRIPENQLVQVGISVPASVDPTTGRVVQGSVLPHWAGMDLTRLATEILRIPAIIENDASLGALAQLTFGSHPTDGTVIYIKVASGIGTGIAVNGKVYRSKSGLNGEIGHIQIFDGGEVCYCGNRGCLETLASSRRIVADLAHVRRDTNMTLDDVIAGAHADDPTVRRILSEAGSALGRIVATLANIFGPDAVVLGGPLAPAGDSFLTPVVHAARQHALPAAVANTTFSLSTFGDEDEVRGACALALQKVSES</sequence>
<name>A0A542SMS4_9MICO</name>
<dbReference type="SUPFAM" id="SSF46785">
    <property type="entry name" value="Winged helix' DNA-binding domain"/>
    <property type="match status" value="1"/>
</dbReference>
<dbReference type="Pfam" id="PF00480">
    <property type="entry name" value="ROK"/>
    <property type="match status" value="1"/>
</dbReference>
<dbReference type="Gene3D" id="3.30.420.40">
    <property type="match status" value="2"/>
</dbReference>
<comment type="caution">
    <text evidence="3">The sequence shown here is derived from an EMBL/GenBank/DDBJ whole genome shotgun (WGS) entry which is preliminary data.</text>
</comment>
<comment type="similarity">
    <text evidence="1">Belongs to the ROK (NagC/XylR) family.</text>
</comment>
<dbReference type="RefSeq" id="WP_142111263.1">
    <property type="nucleotide sequence ID" value="NZ_BAAATB010000008.1"/>
</dbReference>
<feature type="compositionally biased region" description="Polar residues" evidence="2">
    <location>
        <begin position="12"/>
        <end position="22"/>
    </location>
</feature>
<evidence type="ECO:0000313" key="4">
    <source>
        <dbReference type="Proteomes" id="UP000316181"/>
    </source>
</evidence>
<protein>
    <submittedName>
        <fullName evidence="3">Putative NBD/HSP70 family sugar kinase</fullName>
    </submittedName>
</protein>
<dbReference type="SUPFAM" id="SSF53067">
    <property type="entry name" value="Actin-like ATPase domain"/>
    <property type="match status" value="1"/>
</dbReference>
<dbReference type="AlphaFoldDB" id="A0A542SMS4"/>
<keyword evidence="3" id="KW-0808">Transferase</keyword>
<feature type="region of interest" description="Disordered" evidence="2">
    <location>
        <begin position="1"/>
        <end position="22"/>
    </location>
</feature>
<reference evidence="3 4" key="1">
    <citation type="submission" date="2019-06" db="EMBL/GenBank/DDBJ databases">
        <title>Sequencing the genomes of 1000 actinobacteria strains.</title>
        <authorList>
            <person name="Klenk H.-P."/>
        </authorList>
    </citation>
    <scope>NUCLEOTIDE SEQUENCE [LARGE SCALE GENOMIC DNA]</scope>
    <source>
        <strain evidence="3 4">DSM 10596</strain>
    </source>
</reference>
<dbReference type="EMBL" id="VFNV01000001">
    <property type="protein sequence ID" value="TQK75930.1"/>
    <property type="molecule type" value="Genomic_DNA"/>
</dbReference>
<dbReference type="PANTHER" id="PTHR18964">
    <property type="entry name" value="ROK (REPRESSOR, ORF, KINASE) FAMILY"/>
    <property type="match status" value="1"/>
</dbReference>
<dbReference type="Pfam" id="PF13412">
    <property type="entry name" value="HTH_24"/>
    <property type="match status" value="1"/>
</dbReference>
<dbReference type="GO" id="GO:0016301">
    <property type="term" value="F:kinase activity"/>
    <property type="evidence" value="ECO:0007669"/>
    <property type="project" value="UniProtKB-KW"/>
</dbReference>
<dbReference type="PANTHER" id="PTHR18964:SF173">
    <property type="entry name" value="GLUCOKINASE"/>
    <property type="match status" value="1"/>
</dbReference>
<keyword evidence="3" id="KW-0418">Kinase</keyword>
<dbReference type="Gene3D" id="1.10.10.10">
    <property type="entry name" value="Winged helix-like DNA-binding domain superfamily/Winged helix DNA-binding domain"/>
    <property type="match status" value="1"/>
</dbReference>
<accession>A0A542SMS4</accession>
<keyword evidence="4" id="KW-1185">Reference proteome</keyword>
<organism evidence="3 4">
    <name type="scientific">Rarobacter incanus</name>
    <dbReference type="NCBI Taxonomy" id="153494"/>
    <lineage>
        <taxon>Bacteria</taxon>
        <taxon>Bacillati</taxon>
        <taxon>Actinomycetota</taxon>
        <taxon>Actinomycetes</taxon>
        <taxon>Micrococcales</taxon>
        <taxon>Rarobacteraceae</taxon>
        <taxon>Rarobacter</taxon>
    </lineage>
</organism>
<evidence type="ECO:0000313" key="3">
    <source>
        <dbReference type="EMBL" id="TQK75930.1"/>
    </source>
</evidence>
<gene>
    <name evidence="3" type="ORF">FB389_0574</name>
</gene>